<proteinExistence type="predicted"/>
<name>A0A1I7T4K4_9PELO</name>
<accession>A0A1I7T4K4</accession>
<dbReference type="eggNOG" id="ENOG502TGBE">
    <property type="taxonomic scope" value="Eukaryota"/>
</dbReference>
<dbReference type="PANTHER" id="PTHR22989:SF8">
    <property type="entry name" value="DUF3485 DOMAIN-CONTAINING PROTEIN"/>
    <property type="match status" value="1"/>
</dbReference>
<dbReference type="Proteomes" id="UP000095282">
    <property type="component" value="Unplaced"/>
</dbReference>
<reference evidence="2" key="1">
    <citation type="submission" date="2016-11" db="UniProtKB">
        <authorList>
            <consortium name="WormBaseParasite"/>
        </authorList>
    </citation>
    <scope>IDENTIFICATION</scope>
</reference>
<sequence>MIASECSSEQYMKDIEVSQFPTKRKVYWGVSPKKKGKRSVFVVLGIRNESEAISLMKRTFKGLKTYGTSAYGSTNKDFDQFYNYAIGVNDTGLQTIYDEQGNIVELKDLSTPSFFTDVLKEKPPLIPYKYEELPICDLTTDSPKPLHNSESIVNEFFKCASMILLRFSMNPQGMLFNWPYTIYVCDEEDFTSKIPLRSFDNGQKQYWAVLPNCVSSLPIYFDMKNNLKQEKTTLVTLGASENSKSEEDIKGLLKDFDSIGIDPFHGKNSAYDKFNQVALSTDNNKLLMADSNDKYSDKNYVATVNQQKFFNETVGVKKIDMLWINPNAGNFEYEKYLNKDGEFEKMGIKVCQINIEITKNDAEKWSKLITPLVQEKRFIFMRPMSTEGGDLTRTFLLNVADPECIRKYLH</sequence>
<dbReference type="WBParaSite" id="Csp11.Scaffold502.g2336.t1">
    <property type="protein sequence ID" value="Csp11.Scaffold502.g2336.t1"/>
    <property type="gene ID" value="Csp11.Scaffold502.g2336"/>
</dbReference>
<evidence type="ECO:0000313" key="1">
    <source>
        <dbReference type="Proteomes" id="UP000095282"/>
    </source>
</evidence>
<evidence type="ECO:0000313" key="2">
    <source>
        <dbReference type="WBParaSite" id="Csp11.Scaffold502.g2336.t1"/>
    </source>
</evidence>
<dbReference type="PANTHER" id="PTHR22989">
    <property type="entry name" value="UNCHARACTERIZED DUF13 C.ELEGANS"/>
    <property type="match status" value="1"/>
</dbReference>
<keyword evidence="1" id="KW-1185">Reference proteome</keyword>
<protein>
    <submittedName>
        <fullName evidence="2">Terminase_6C domain-containing protein</fullName>
    </submittedName>
</protein>
<dbReference type="AlphaFoldDB" id="A0A1I7T4K4"/>
<organism evidence="1 2">
    <name type="scientific">Caenorhabditis tropicalis</name>
    <dbReference type="NCBI Taxonomy" id="1561998"/>
    <lineage>
        <taxon>Eukaryota</taxon>
        <taxon>Metazoa</taxon>
        <taxon>Ecdysozoa</taxon>
        <taxon>Nematoda</taxon>
        <taxon>Chromadorea</taxon>
        <taxon>Rhabditida</taxon>
        <taxon>Rhabditina</taxon>
        <taxon>Rhabditomorpha</taxon>
        <taxon>Rhabditoidea</taxon>
        <taxon>Rhabditidae</taxon>
        <taxon>Peloderinae</taxon>
        <taxon>Caenorhabditis</taxon>
    </lineage>
</organism>
<dbReference type="STRING" id="1561998.A0A1I7T4K4"/>